<feature type="transmembrane region" description="Helical" evidence="1">
    <location>
        <begin position="142"/>
        <end position="161"/>
    </location>
</feature>
<dbReference type="KEGG" id="zal:AZF00_16240"/>
<dbReference type="AlphaFoldDB" id="A0A127M920"/>
<feature type="transmembrane region" description="Helical" evidence="1">
    <location>
        <begin position="6"/>
        <end position="23"/>
    </location>
</feature>
<protein>
    <submittedName>
        <fullName evidence="2">Uncharacterized protein</fullName>
    </submittedName>
</protein>
<dbReference type="STRING" id="1470434.AZF00_16240"/>
<dbReference type="EMBL" id="CP014544">
    <property type="protein sequence ID" value="AMO69753.1"/>
    <property type="molecule type" value="Genomic_DNA"/>
</dbReference>
<feature type="transmembrane region" description="Helical" evidence="1">
    <location>
        <begin position="91"/>
        <end position="107"/>
    </location>
</feature>
<keyword evidence="1" id="KW-0472">Membrane</keyword>
<feature type="transmembrane region" description="Helical" evidence="1">
    <location>
        <begin position="113"/>
        <end position="130"/>
    </location>
</feature>
<feature type="transmembrane region" description="Helical" evidence="1">
    <location>
        <begin position="35"/>
        <end position="55"/>
    </location>
</feature>
<organism evidence="2 3">
    <name type="scientific">Zhongshania aliphaticivorans</name>
    <dbReference type="NCBI Taxonomy" id="1470434"/>
    <lineage>
        <taxon>Bacteria</taxon>
        <taxon>Pseudomonadati</taxon>
        <taxon>Pseudomonadota</taxon>
        <taxon>Gammaproteobacteria</taxon>
        <taxon>Cellvibrionales</taxon>
        <taxon>Spongiibacteraceae</taxon>
        <taxon>Zhongshania</taxon>
    </lineage>
</organism>
<evidence type="ECO:0000313" key="3">
    <source>
        <dbReference type="Proteomes" id="UP000074119"/>
    </source>
</evidence>
<sequence length="203" mass="22543">MDLKDYFSFTAIALTFIGFAPYIRGIHRGTVHAHVFSWVIWGITTIIVFFAQLDADGGRGAWPIGVSGTITLYIALLAYQRRGDTKITRSDWLFFCAALSSLPIWYISADPVFAVIVLTTVDLLGFAPTLRKAYHQPYAESLTFFGLFALRNGLVVLALASYSLTTLLFPVAVGIACLFLIILVLFRRRFLRLNAAPSNDLPN</sequence>
<evidence type="ECO:0000256" key="1">
    <source>
        <dbReference type="SAM" id="Phobius"/>
    </source>
</evidence>
<feature type="transmembrane region" description="Helical" evidence="1">
    <location>
        <begin position="61"/>
        <end position="79"/>
    </location>
</feature>
<keyword evidence="1" id="KW-0812">Transmembrane</keyword>
<evidence type="ECO:0000313" key="2">
    <source>
        <dbReference type="EMBL" id="AMO69753.1"/>
    </source>
</evidence>
<proteinExistence type="predicted"/>
<accession>A0A127M920</accession>
<feature type="transmembrane region" description="Helical" evidence="1">
    <location>
        <begin position="167"/>
        <end position="186"/>
    </location>
</feature>
<dbReference type="Proteomes" id="UP000074119">
    <property type="component" value="Chromosome"/>
</dbReference>
<name>A0A127M920_9GAMM</name>
<keyword evidence="1" id="KW-1133">Transmembrane helix</keyword>
<dbReference type="RefSeq" id="WP_008252202.1">
    <property type="nucleotide sequence ID" value="NZ_CP014544.1"/>
</dbReference>
<reference evidence="2 3" key="1">
    <citation type="submission" date="2015-12" db="EMBL/GenBank/DDBJ databases">
        <authorList>
            <person name="Shamseldin A."/>
            <person name="Moawad H."/>
            <person name="Abd El-Rahim W.M."/>
            <person name="Sadowsky M.J."/>
        </authorList>
    </citation>
    <scope>NUCLEOTIDE SEQUENCE [LARGE SCALE GENOMIC DNA]</scope>
    <source>
        <strain evidence="2 3">SM2</strain>
    </source>
</reference>
<gene>
    <name evidence="2" type="ORF">AZF00_16240</name>
</gene>